<dbReference type="GO" id="GO:0030682">
    <property type="term" value="P:symbiont-mediated perturbation of host defenses"/>
    <property type="evidence" value="ECO:0007669"/>
    <property type="project" value="InterPro"/>
</dbReference>
<evidence type="ECO:0000256" key="3">
    <source>
        <dbReference type="ARBA" id="ARBA00022729"/>
    </source>
</evidence>
<dbReference type="GO" id="GO:0005576">
    <property type="term" value="C:extracellular region"/>
    <property type="evidence" value="ECO:0007669"/>
    <property type="project" value="UniProtKB-SubCell"/>
</dbReference>
<evidence type="ECO:0000256" key="1">
    <source>
        <dbReference type="ARBA" id="ARBA00004613"/>
    </source>
</evidence>
<evidence type="ECO:0000313" key="6">
    <source>
        <dbReference type="EMBL" id="JAC85887.1"/>
    </source>
</evidence>
<dbReference type="AlphaFoldDB" id="A0A069DQK9"/>
<feature type="signal peptide" evidence="5">
    <location>
        <begin position="1"/>
        <end position="20"/>
    </location>
</feature>
<feature type="chain" id="PRO_5001660415" evidence="5">
    <location>
        <begin position="21"/>
        <end position="200"/>
    </location>
</feature>
<sequence length="200" mass="22799">MKIYRIIAVTFLGILVHACAEDCQLEPATKDFDSDKYFSIPKVFAVYSQKGPSENVCREYETKKNTDGTIVTTVYGDYKIGENSYHELTCTNTEKSDSKGQFDVECEFPKGTNITTKIQLETSVLDTDNKKYVILQRCSKTGQDDIVVLQTNKDRLEQEVENYFDKKGWTFNQWVSTSCSKRSLFVCNTTISSCPVLEHL</sequence>
<protein>
    <submittedName>
        <fullName evidence="6">Putative salivary lipocalin</fullName>
    </submittedName>
</protein>
<comment type="subcellular location">
    <subcellularLocation>
        <location evidence="1">Secreted</location>
    </subcellularLocation>
</comment>
<proteinExistence type="evidence at transcript level"/>
<keyword evidence="2" id="KW-0964">Secreted</keyword>
<comment type="similarity">
    <text evidence="4">Belongs to the calycin superfamily. Triabin family.</text>
</comment>
<reference evidence="6" key="1">
    <citation type="journal article" date="2015" name="J. Med. Entomol.">
        <title>A Deep Insight Into the Sialotranscriptome of the Chagas Disease Vector, Panstrongylus megistus (Hemiptera: Heteroptera).</title>
        <authorList>
            <person name="Ribeiro J.M."/>
            <person name="Schwarz A."/>
            <person name="Francischetti I.M."/>
        </authorList>
    </citation>
    <scope>NUCLEOTIDE SEQUENCE</scope>
    <source>
        <tissue evidence="6">Salivary glands</tissue>
    </source>
</reference>
<name>A0A069DQK9_9HEMI</name>
<dbReference type="Pfam" id="PF03973">
    <property type="entry name" value="Triabin"/>
    <property type="match status" value="1"/>
</dbReference>
<dbReference type="InterPro" id="IPR012674">
    <property type="entry name" value="Calycin"/>
</dbReference>
<organism evidence="6">
    <name type="scientific">Panstrongylus megistus</name>
    <dbReference type="NCBI Taxonomy" id="65343"/>
    <lineage>
        <taxon>Eukaryota</taxon>
        <taxon>Metazoa</taxon>
        <taxon>Ecdysozoa</taxon>
        <taxon>Arthropoda</taxon>
        <taxon>Hexapoda</taxon>
        <taxon>Insecta</taxon>
        <taxon>Pterygota</taxon>
        <taxon>Neoptera</taxon>
        <taxon>Paraneoptera</taxon>
        <taxon>Hemiptera</taxon>
        <taxon>Heteroptera</taxon>
        <taxon>Panheteroptera</taxon>
        <taxon>Cimicomorpha</taxon>
        <taxon>Reduviidae</taxon>
        <taxon>Triatominae</taxon>
        <taxon>Panstrongylus</taxon>
    </lineage>
</organism>
<dbReference type="EMBL" id="GBGD01003002">
    <property type="protein sequence ID" value="JAC85887.1"/>
    <property type="molecule type" value="mRNA"/>
</dbReference>
<dbReference type="SUPFAM" id="SSF50814">
    <property type="entry name" value="Lipocalins"/>
    <property type="match status" value="1"/>
</dbReference>
<evidence type="ECO:0000256" key="2">
    <source>
        <dbReference type="ARBA" id="ARBA00022525"/>
    </source>
</evidence>
<keyword evidence="3 5" id="KW-0732">Signal</keyword>
<dbReference type="Gene3D" id="2.40.128.20">
    <property type="match status" value="1"/>
</dbReference>
<dbReference type="InterPro" id="IPR005657">
    <property type="entry name" value="Triabi/Procalin"/>
</dbReference>
<evidence type="ECO:0000256" key="5">
    <source>
        <dbReference type="SAM" id="SignalP"/>
    </source>
</evidence>
<accession>A0A069DQK9</accession>
<evidence type="ECO:0000256" key="4">
    <source>
        <dbReference type="ARBA" id="ARBA00034121"/>
    </source>
</evidence>
<dbReference type="CDD" id="cd19423">
    <property type="entry name" value="lipocalin_LTBP1-like"/>
    <property type="match status" value="1"/>
</dbReference>